<organism evidence="2 3">
    <name type="scientific">Pleurodeles waltl</name>
    <name type="common">Iberian ribbed newt</name>
    <dbReference type="NCBI Taxonomy" id="8319"/>
    <lineage>
        <taxon>Eukaryota</taxon>
        <taxon>Metazoa</taxon>
        <taxon>Chordata</taxon>
        <taxon>Craniata</taxon>
        <taxon>Vertebrata</taxon>
        <taxon>Euteleostomi</taxon>
        <taxon>Amphibia</taxon>
        <taxon>Batrachia</taxon>
        <taxon>Caudata</taxon>
        <taxon>Salamandroidea</taxon>
        <taxon>Salamandridae</taxon>
        <taxon>Pleurodelinae</taxon>
        <taxon>Pleurodeles</taxon>
    </lineage>
</organism>
<keyword evidence="3" id="KW-1185">Reference proteome</keyword>
<sequence length="139" mass="15222">MHCSQVSERPATSNGGLHTDRYPGGTDGEEPEDEDIGNPDIRIPEVQNAECPRRPEEEDNKNVEVEKGRGERDSEETQRPGQRAPGGNPDDGQGGPETRRLCHVPGGAWLQQNIKKRTILTVTPPLISTLTFLTQAVCV</sequence>
<proteinExistence type="predicted"/>
<feature type="region of interest" description="Disordered" evidence="1">
    <location>
        <begin position="1"/>
        <end position="102"/>
    </location>
</feature>
<reference evidence="2" key="1">
    <citation type="journal article" date="2022" name="bioRxiv">
        <title>Sequencing and chromosome-scale assembly of the giantPleurodeles waltlgenome.</title>
        <authorList>
            <person name="Brown T."/>
            <person name="Elewa A."/>
            <person name="Iarovenko S."/>
            <person name="Subramanian E."/>
            <person name="Araus A.J."/>
            <person name="Petzold A."/>
            <person name="Susuki M."/>
            <person name="Suzuki K.-i.T."/>
            <person name="Hayashi T."/>
            <person name="Toyoda A."/>
            <person name="Oliveira C."/>
            <person name="Osipova E."/>
            <person name="Leigh N.D."/>
            <person name="Simon A."/>
            <person name="Yun M.H."/>
        </authorList>
    </citation>
    <scope>NUCLEOTIDE SEQUENCE</scope>
    <source>
        <strain evidence="2">20211129_DDA</strain>
        <tissue evidence="2">Liver</tissue>
    </source>
</reference>
<dbReference type="Proteomes" id="UP001066276">
    <property type="component" value="Chromosome 3_1"/>
</dbReference>
<accession>A0AAV7UHT2</accession>
<evidence type="ECO:0000256" key="1">
    <source>
        <dbReference type="SAM" id="MobiDB-lite"/>
    </source>
</evidence>
<feature type="compositionally biased region" description="Polar residues" evidence="1">
    <location>
        <begin position="1"/>
        <end position="16"/>
    </location>
</feature>
<evidence type="ECO:0000313" key="2">
    <source>
        <dbReference type="EMBL" id="KAJ1187178.1"/>
    </source>
</evidence>
<gene>
    <name evidence="2" type="ORF">NDU88_003957</name>
</gene>
<dbReference type="EMBL" id="JANPWB010000005">
    <property type="protein sequence ID" value="KAJ1187178.1"/>
    <property type="molecule type" value="Genomic_DNA"/>
</dbReference>
<dbReference type="AlphaFoldDB" id="A0AAV7UHT2"/>
<feature type="compositionally biased region" description="Basic and acidic residues" evidence="1">
    <location>
        <begin position="51"/>
        <end position="78"/>
    </location>
</feature>
<feature type="compositionally biased region" description="Acidic residues" evidence="1">
    <location>
        <begin position="27"/>
        <end position="37"/>
    </location>
</feature>
<evidence type="ECO:0000313" key="3">
    <source>
        <dbReference type="Proteomes" id="UP001066276"/>
    </source>
</evidence>
<protein>
    <submittedName>
        <fullName evidence="2">Uncharacterized protein</fullName>
    </submittedName>
</protein>
<comment type="caution">
    <text evidence="2">The sequence shown here is derived from an EMBL/GenBank/DDBJ whole genome shotgun (WGS) entry which is preliminary data.</text>
</comment>
<name>A0AAV7UHT2_PLEWA</name>